<evidence type="ECO:0000256" key="5">
    <source>
        <dbReference type="ARBA" id="ARBA00023136"/>
    </source>
</evidence>
<evidence type="ECO:0000256" key="1">
    <source>
        <dbReference type="ARBA" id="ARBA00004141"/>
    </source>
</evidence>
<evidence type="ECO:0000256" key="6">
    <source>
        <dbReference type="SAM" id="Phobius"/>
    </source>
</evidence>
<dbReference type="PANTHER" id="PTHR38459">
    <property type="entry name" value="PROPHAGE BACTOPRENOL-LINKED GLUCOSE TRANSLOCASE HOMOLOG"/>
    <property type="match status" value="1"/>
</dbReference>
<reference evidence="8 9" key="1">
    <citation type="submission" date="2018-12" db="EMBL/GenBank/DDBJ databases">
        <title>Complete genome sequencing of Tabrizicola sp. K13M18.</title>
        <authorList>
            <person name="Bae J.-W."/>
        </authorList>
    </citation>
    <scope>NUCLEOTIDE SEQUENCE [LARGE SCALE GENOMIC DNA]</scope>
    <source>
        <strain evidence="8 9">K13M18</strain>
    </source>
</reference>
<comment type="similarity">
    <text evidence="2">Belongs to the GtrA family.</text>
</comment>
<keyword evidence="9" id="KW-1185">Reference proteome</keyword>
<dbReference type="InterPro" id="IPR051401">
    <property type="entry name" value="GtrA_CellWall_Glycosyl"/>
</dbReference>
<dbReference type="GO" id="GO:0000271">
    <property type="term" value="P:polysaccharide biosynthetic process"/>
    <property type="evidence" value="ECO:0007669"/>
    <property type="project" value="InterPro"/>
</dbReference>
<evidence type="ECO:0000313" key="9">
    <source>
        <dbReference type="Proteomes" id="UP000282002"/>
    </source>
</evidence>
<keyword evidence="5 6" id="KW-0472">Membrane</keyword>
<dbReference type="GO" id="GO:0005886">
    <property type="term" value="C:plasma membrane"/>
    <property type="evidence" value="ECO:0007669"/>
    <property type="project" value="TreeGrafter"/>
</dbReference>
<dbReference type="Proteomes" id="UP000282002">
    <property type="component" value="Chromosome"/>
</dbReference>
<keyword evidence="4 6" id="KW-1133">Transmembrane helix</keyword>
<dbReference type="OrthoDB" id="7874549at2"/>
<feature type="transmembrane region" description="Helical" evidence="6">
    <location>
        <begin position="22"/>
        <end position="45"/>
    </location>
</feature>
<evidence type="ECO:0000259" key="7">
    <source>
        <dbReference type="Pfam" id="PF04138"/>
    </source>
</evidence>
<dbReference type="PANTHER" id="PTHR38459:SF1">
    <property type="entry name" value="PROPHAGE BACTOPRENOL-LINKED GLUCOSE TRANSLOCASE HOMOLOG"/>
    <property type="match status" value="1"/>
</dbReference>
<feature type="transmembrane region" description="Helical" evidence="6">
    <location>
        <begin position="120"/>
        <end position="142"/>
    </location>
</feature>
<name>A0A3S8UAZ1_9RHOB</name>
<feature type="transmembrane region" description="Helical" evidence="6">
    <location>
        <begin position="93"/>
        <end position="114"/>
    </location>
</feature>
<gene>
    <name evidence="8" type="ORF">EI545_19095</name>
</gene>
<proteinExistence type="inferred from homology"/>
<feature type="transmembrane region" description="Helical" evidence="6">
    <location>
        <begin position="51"/>
        <end position="72"/>
    </location>
</feature>
<evidence type="ECO:0000256" key="4">
    <source>
        <dbReference type="ARBA" id="ARBA00022989"/>
    </source>
</evidence>
<protein>
    <submittedName>
        <fullName evidence="8">GtrA family protein</fullName>
    </submittedName>
</protein>
<dbReference type="InterPro" id="IPR007267">
    <property type="entry name" value="GtrA_DPMS_TM"/>
</dbReference>
<sequence length="145" mass="15968">MAPARRAIPGCRLCMNGIARQALRFGAVGVLNTGIGLGAIWLAMWVGISPILSNAIGYAIGLVVSFSLNRNWTFRRDDGQEGAPTVLSDMTRFAAAFLASWLLNISVVWTGLQLTEISPYLLQIAGMLTYTVSFFFFCRIWAFKR</sequence>
<keyword evidence="3 6" id="KW-0812">Transmembrane</keyword>
<dbReference type="KEGG" id="taw:EI545_19095"/>
<evidence type="ECO:0000313" key="8">
    <source>
        <dbReference type="EMBL" id="AZL60740.1"/>
    </source>
</evidence>
<comment type="subcellular location">
    <subcellularLocation>
        <location evidence="1">Membrane</location>
        <topology evidence="1">Multi-pass membrane protein</topology>
    </subcellularLocation>
</comment>
<dbReference type="EMBL" id="CP034328">
    <property type="protein sequence ID" value="AZL60740.1"/>
    <property type="molecule type" value="Genomic_DNA"/>
</dbReference>
<evidence type="ECO:0000256" key="2">
    <source>
        <dbReference type="ARBA" id="ARBA00009399"/>
    </source>
</evidence>
<accession>A0A3S8UAZ1</accession>
<feature type="domain" description="GtrA/DPMS transmembrane" evidence="7">
    <location>
        <begin position="24"/>
        <end position="143"/>
    </location>
</feature>
<dbReference type="Pfam" id="PF04138">
    <property type="entry name" value="GtrA_DPMS_TM"/>
    <property type="match status" value="1"/>
</dbReference>
<evidence type="ECO:0000256" key="3">
    <source>
        <dbReference type="ARBA" id="ARBA00022692"/>
    </source>
</evidence>
<organism evidence="8 9">
    <name type="scientific">Tabrizicola piscis</name>
    <dbReference type="NCBI Taxonomy" id="2494374"/>
    <lineage>
        <taxon>Bacteria</taxon>
        <taxon>Pseudomonadati</taxon>
        <taxon>Pseudomonadota</taxon>
        <taxon>Alphaproteobacteria</taxon>
        <taxon>Rhodobacterales</taxon>
        <taxon>Paracoccaceae</taxon>
        <taxon>Tabrizicola</taxon>
    </lineage>
</organism>
<dbReference type="AlphaFoldDB" id="A0A3S8UAZ1"/>